<dbReference type="EMBL" id="KI912119">
    <property type="protein sequence ID" value="ETS75212.1"/>
    <property type="molecule type" value="Genomic_DNA"/>
</dbReference>
<dbReference type="HOGENOM" id="CLU_022501_2_0_1"/>
<protein>
    <recommendedName>
        <fullName evidence="1">1-alkyl-2-acetylglycerophosphocholine esterase</fullName>
        <ecNumber evidence="1">3.1.1.47</ecNumber>
    </recommendedName>
</protein>
<dbReference type="Proteomes" id="UP000030651">
    <property type="component" value="Unassembled WGS sequence"/>
</dbReference>
<dbReference type="AlphaFoldDB" id="W3WPY9"/>
<keyword evidence="3" id="KW-0442">Lipid degradation</keyword>
<dbReference type="OrthoDB" id="2363873at2759"/>
<dbReference type="RefSeq" id="XP_007840468.1">
    <property type="nucleotide sequence ID" value="XM_007842277.1"/>
</dbReference>
<evidence type="ECO:0000313" key="7">
    <source>
        <dbReference type="Proteomes" id="UP000030651"/>
    </source>
</evidence>
<dbReference type="Gene3D" id="3.40.50.1820">
    <property type="entry name" value="alpha/beta hydrolase"/>
    <property type="match status" value="1"/>
</dbReference>
<dbReference type="GO" id="GO:0003847">
    <property type="term" value="F:1-alkyl-2-acetylglycerophosphocholine esterase activity"/>
    <property type="evidence" value="ECO:0007669"/>
    <property type="project" value="UniProtKB-EC"/>
</dbReference>
<dbReference type="GO" id="GO:0016042">
    <property type="term" value="P:lipid catabolic process"/>
    <property type="evidence" value="ECO:0007669"/>
    <property type="project" value="UniProtKB-KW"/>
</dbReference>
<proteinExistence type="predicted"/>
<evidence type="ECO:0000256" key="2">
    <source>
        <dbReference type="ARBA" id="ARBA00022801"/>
    </source>
</evidence>
<keyword evidence="7" id="KW-1185">Reference proteome</keyword>
<dbReference type="Pfam" id="PF03403">
    <property type="entry name" value="PAF-AH_p_II"/>
    <property type="match status" value="1"/>
</dbReference>
<reference evidence="7" key="1">
    <citation type="journal article" date="2015" name="BMC Genomics">
        <title>Genomic and transcriptomic analysis of the endophytic fungus Pestalotiopsis fici reveals its lifestyle and high potential for synthesis of natural products.</title>
        <authorList>
            <person name="Wang X."/>
            <person name="Zhang X."/>
            <person name="Liu L."/>
            <person name="Xiang M."/>
            <person name="Wang W."/>
            <person name="Sun X."/>
            <person name="Che Y."/>
            <person name="Guo L."/>
            <person name="Liu G."/>
            <person name="Guo L."/>
            <person name="Wang C."/>
            <person name="Yin W.B."/>
            <person name="Stadler M."/>
            <person name="Zhang X."/>
            <person name="Liu X."/>
        </authorList>
    </citation>
    <scope>NUCLEOTIDE SEQUENCE [LARGE SCALE GENOMIC DNA]</scope>
    <source>
        <strain evidence="7">W106-1 / CGMCC3.15140</strain>
    </source>
</reference>
<dbReference type="InParanoid" id="W3WPY9"/>
<dbReference type="SUPFAM" id="SSF53474">
    <property type="entry name" value="alpha/beta-Hydrolases"/>
    <property type="match status" value="1"/>
</dbReference>
<accession>W3WPY9</accession>
<evidence type="ECO:0000256" key="4">
    <source>
        <dbReference type="ARBA" id="ARBA00023098"/>
    </source>
</evidence>
<gene>
    <name evidence="6" type="ORF">PFICI_13696</name>
</gene>
<sequence>METEEQKRAEGRQPKPAQAPPRTFRERVFHALPSYSGPYSVGTMEIELPVREPRTFSQIERDNVYALGMDTVLFALYYPCDTSSFAKAGNQPSRATWLPRPRVPTCRGYAKFLNIPHMPVTAYIAATTMFTKIPAFRNAKLAGCRPGEQCCPKNCHDQQTSGADVCDKPQFPVIIFSHGLGGSRTCYSSVCGELASNGFIVVAVEHRDGSGARSYVNIPPSGNLADGRILDNTKSKRSYVVDYIWPKDNAQDTSPHNQRGVDHHLRDAQIEMRMAEMAEAHYALELINNGQGELILKNNLRKKGNVGSSSKGLENINWSDWVGRLHLNNVTVMGHSFGGATSVQIAREEQRFPWVGQSIILDAWGPAIPKVEGDQSHVRKPLLAIGSEAFMHWPENFDAVLNICKDTQESGSPCWMATVKGSTHLSQTDFAVLYPRWMSWFAKNVINPRRAILLSVNSSLEFLRHVLPEEHKFGNSWADEGILETKSLSPTDSLPSTHKPNEKWIAARLRIPNEFRLRLMSWFRRTPKDKVPKDASGKPLAGIITRCLGDEVWVHVSPEEGERGRPDMPTAWHLRNSRRNSTYSSQCIVA</sequence>
<feature type="region of interest" description="Disordered" evidence="5">
    <location>
        <begin position="1"/>
        <end position="23"/>
    </location>
</feature>
<evidence type="ECO:0000313" key="6">
    <source>
        <dbReference type="EMBL" id="ETS75212.1"/>
    </source>
</evidence>
<dbReference type="PANTHER" id="PTHR10272:SF0">
    <property type="entry name" value="PLATELET-ACTIVATING FACTOR ACETYLHYDROLASE"/>
    <property type="match status" value="1"/>
</dbReference>
<organism evidence="6 7">
    <name type="scientific">Pestalotiopsis fici (strain W106-1 / CGMCC3.15140)</name>
    <dbReference type="NCBI Taxonomy" id="1229662"/>
    <lineage>
        <taxon>Eukaryota</taxon>
        <taxon>Fungi</taxon>
        <taxon>Dikarya</taxon>
        <taxon>Ascomycota</taxon>
        <taxon>Pezizomycotina</taxon>
        <taxon>Sordariomycetes</taxon>
        <taxon>Xylariomycetidae</taxon>
        <taxon>Amphisphaeriales</taxon>
        <taxon>Sporocadaceae</taxon>
        <taxon>Pestalotiopsis</taxon>
    </lineage>
</organism>
<evidence type="ECO:0000256" key="1">
    <source>
        <dbReference type="ARBA" id="ARBA00013201"/>
    </source>
</evidence>
<dbReference type="eggNOG" id="KOG3847">
    <property type="taxonomic scope" value="Eukaryota"/>
</dbReference>
<name>W3WPY9_PESFW</name>
<dbReference type="OMA" id="EAFMHWK"/>
<dbReference type="STRING" id="1229662.W3WPY9"/>
<dbReference type="EC" id="3.1.1.47" evidence="1"/>
<keyword evidence="2" id="KW-0378">Hydrolase</keyword>
<evidence type="ECO:0000256" key="3">
    <source>
        <dbReference type="ARBA" id="ARBA00022963"/>
    </source>
</evidence>
<dbReference type="PANTHER" id="PTHR10272">
    <property type="entry name" value="PLATELET-ACTIVATING FACTOR ACETYLHYDROLASE"/>
    <property type="match status" value="1"/>
</dbReference>
<dbReference type="GeneID" id="19278709"/>
<keyword evidence="4" id="KW-0443">Lipid metabolism</keyword>
<dbReference type="InterPro" id="IPR029058">
    <property type="entry name" value="AB_hydrolase_fold"/>
</dbReference>
<dbReference type="KEGG" id="pfy:PFICI_13696"/>
<evidence type="ECO:0000256" key="5">
    <source>
        <dbReference type="SAM" id="MobiDB-lite"/>
    </source>
</evidence>
<feature type="compositionally biased region" description="Basic and acidic residues" evidence="5">
    <location>
        <begin position="1"/>
        <end position="13"/>
    </location>
</feature>